<dbReference type="InterPro" id="IPR008422">
    <property type="entry name" value="KN_HD"/>
</dbReference>
<evidence type="ECO:0000256" key="6">
    <source>
        <dbReference type="ARBA" id="ARBA00023163"/>
    </source>
</evidence>
<feature type="DNA-binding region" description="Homeobox" evidence="8">
    <location>
        <begin position="411"/>
        <end position="473"/>
    </location>
</feature>
<keyword evidence="3" id="KW-0805">Transcription regulation</keyword>
<organism evidence="11 12">
    <name type="scientific">Dorcoceras hygrometricum</name>
    <dbReference type="NCBI Taxonomy" id="472368"/>
    <lineage>
        <taxon>Eukaryota</taxon>
        <taxon>Viridiplantae</taxon>
        <taxon>Streptophyta</taxon>
        <taxon>Embryophyta</taxon>
        <taxon>Tracheophyta</taxon>
        <taxon>Spermatophyta</taxon>
        <taxon>Magnoliopsida</taxon>
        <taxon>eudicotyledons</taxon>
        <taxon>Gunneridae</taxon>
        <taxon>Pentapetalae</taxon>
        <taxon>asterids</taxon>
        <taxon>lamiids</taxon>
        <taxon>Lamiales</taxon>
        <taxon>Gesneriaceae</taxon>
        <taxon>Didymocarpoideae</taxon>
        <taxon>Trichosporeae</taxon>
        <taxon>Loxocarpinae</taxon>
        <taxon>Dorcoceras</taxon>
    </lineage>
</organism>
<evidence type="ECO:0000256" key="3">
    <source>
        <dbReference type="ARBA" id="ARBA00023015"/>
    </source>
</evidence>
<evidence type="ECO:0000256" key="9">
    <source>
        <dbReference type="SAM" id="MobiDB-lite"/>
    </source>
</evidence>
<dbReference type="CDD" id="cd00086">
    <property type="entry name" value="homeodomain"/>
    <property type="match status" value="1"/>
</dbReference>
<comment type="similarity">
    <text evidence="2">Belongs to the TALE/BELL homeobox family.</text>
</comment>
<dbReference type="Pfam" id="PF07526">
    <property type="entry name" value="POX"/>
    <property type="match status" value="1"/>
</dbReference>
<comment type="subcellular location">
    <subcellularLocation>
        <location evidence="1 8">Nucleus</location>
    </subcellularLocation>
</comment>
<dbReference type="OrthoDB" id="10056939at2759"/>
<name>A0A2Z7BTB6_9LAMI</name>
<dbReference type="InterPro" id="IPR006563">
    <property type="entry name" value="POX_dom"/>
</dbReference>
<feature type="domain" description="Homeobox" evidence="10">
    <location>
        <begin position="409"/>
        <end position="472"/>
    </location>
</feature>
<gene>
    <name evidence="11" type="ORF">F511_31205</name>
</gene>
<evidence type="ECO:0000256" key="5">
    <source>
        <dbReference type="ARBA" id="ARBA00023155"/>
    </source>
</evidence>
<keyword evidence="7 8" id="KW-0539">Nucleus</keyword>
<evidence type="ECO:0000259" key="10">
    <source>
        <dbReference type="PROSITE" id="PS50071"/>
    </source>
</evidence>
<dbReference type="SMART" id="SM00574">
    <property type="entry name" value="POX"/>
    <property type="match status" value="1"/>
</dbReference>
<dbReference type="SUPFAM" id="SSF46689">
    <property type="entry name" value="Homeodomain-like"/>
    <property type="match status" value="1"/>
</dbReference>
<keyword evidence="12" id="KW-1185">Reference proteome</keyword>
<dbReference type="EMBL" id="KV002476">
    <property type="protein sequence ID" value="KZV37862.1"/>
    <property type="molecule type" value="Genomic_DNA"/>
</dbReference>
<evidence type="ECO:0000256" key="1">
    <source>
        <dbReference type="ARBA" id="ARBA00004123"/>
    </source>
</evidence>
<dbReference type="Proteomes" id="UP000250235">
    <property type="component" value="Unassembled WGS sequence"/>
</dbReference>
<evidence type="ECO:0000313" key="12">
    <source>
        <dbReference type="Proteomes" id="UP000250235"/>
    </source>
</evidence>
<dbReference type="SMART" id="SM00389">
    <property type="entry name" value="HOX"/>
    <property type="match status" value="1"/>
</dbReference>
<keyword evidence="4 8" id="KW-0238">DNA-binding</keyword>
<dbReference type="GO" id="GO:0006355">
    <property type="term" value="P:regulation of DNA-templated transcription"/>
    <property type="evidence" value="ECO:0007669"/>
    <property type="project" value="InterPro"/>
</dbReference>
<dbReference type="InterPro" id="IPR050224">
    <property type="entry name" value="TALE_homeobox"/>
</dbReference>
<dbReference type="InterPro" id="IPR001356">
    <property type="entry name" value="HD"/>
</dbReference>
<dbReference type="PROSITE" id="PS50071">
    <property type="entry name" value="HOMEOBOX_2"/>
    <property type="match status" value="1"/>
</dbReference>
<evidence type="ECO:0000313" key="11">
    <source>
        <dbReference type="EMBL" id="KZV37862.1"/>
    </source>
</evidence>
<dbReference type="Gene3D" id="1.10.10.60">
    <property type="entry name" value="Homeodomain-like"/>
    <property type="match status" value="1"/>
</dbReference>
<reference evidence="11 12" key="1">
    <citation type="journal article" date="2015" name="Proc. Natl. Acad. Sci. U.S.A.">
        <title>The resurrection genome of Boea hygrometrica: A blueprint for survival of dehydration.</title>
        <authorList>
            <person name="Xiao L."/>
            <person name="Yang G."/>
            <person name="Zhang L."/>
            <person name="Yang X."/>
            <person name="Zhao S."/>
            <person name="Ji Z."/>
            <person name="Zhou Q."/>
            <person name="Hu M."/>
            <person name="Wang Y."/>
            <person name="Chen M."/>
            <person name="Xu Y."/>
            <person name="Jin H."/>
            <person name="Xiao X."/>
            <person name="Hu G."/>
            <person name="Bao F."/>
            <person name="Hu Y."/>
            <person name="Wan P."/>
            <person name="Li L."/>
            <person name="Deng X."/>
            <person name="Kuang T."/>
            <person name="Xiang C."/>
            <person name="Zhu J.K."/>
            <person name="Oliver M.J."/>
            <person name="He Y."/>
        </authorList>
    </citation>
    <scope>NUCLEOTIDE SEQUENCE [LARGE SCALE GENOMIC DNA]</scope>
    <source>
        <strain evidence="12">cv. XS01</strain>
    </source>
</reference>
<evidence type="ECO:0000256" key="4">
    <source>
        <dbReference type="ARBA" id="ARBA00023125"/>
    </source>
</evidence>
<evidence type="ECO:0000256" key="2">
    <source>
        <dbReference type="ARBA" id="ARBA00006454"/>
    </source>
</evidence>
<proteinExistence type="inferred from homology"/>
<dbReference type="AlphaFoldDB" id="A0A2Z7BTB6"/>
<keyword evidence="5 8" id="KW-0371">Homeobox</keyword>
<protein>
    <recommendedName>
        <fullName evidence="10">Homeobox domain-containing protein</fullName>
    </recommendedName>
</protein>
<evidence type="ECO:0000256" key="7">
    <source>
        <dbReference type="ARBA" id="ARBA00023242"/>
    </source>
</evidence>
<sequence length="621" mass="67733">MAEGFEPYHVPQQSRRDKLRVNPQGCVDGHLLSCAPLVLPLYDPSLISADLISCAAANLHHRQGFDLGTSGASAGAKQEGMNLMGYVGGMNMISGSAAAASSSSASTNHMLVDPQLSVQINPSNIQDINGGPFVYPHINYRPVPDQSFHGNEMVVYARELNSNCAAAASGQSLSLSLSSSHNNNHNLPLELNLQRYDSTMFANSKVSGAYFVAGNGGSSSTQLSRSSVPLGPFTGYASVLKGSRFLKPAHQLLEELCDVGRGIFADKVAVDSSLLEPPLESLSGNGVDDDSSLNCSDGSEQTRKKSRLLSMLDEVYKRYKQYYQQMQAVFASFESVAGLSSAAPFASLAIKAMAKHFKCLKNAIMDQLHFSNKSQGRTNYEQVETQRFENLGRGTYGQRPFHSSGFMDQPVWRPQRGLPERAVTILRAWLFEHFLHPYPTDTDKLMLAKQTGLSRNQVSNWFINARVRLWKPMVEEIHTLETHQGQKASQRDDHLPASCSIECEKTCSSVQRNGDFSLKRTRNDLTEAPTGVEGPMNLPFNKLSHNPLLGVGMSNAGGSGDVSLTLGLHQNGMGLSDSYPITAARRFGLDAHGEEYVVGGFTAHNRQMGGQLVHDFQESDH</sequence>
<dbReference type="InterPro" id="IPR009057">
    <property type="entry name" value="Homeodomain-like_sf"/>
</dbReference>
<dbReference type="GO" id="GO:0003677">
    <property type="term" value="F:DNA binding"/>
    <property type="evidence" value="ECO:0007669"/>
    <property type="project" value="UniProtKB-UniRule"/>
</dbReference>
<dbReference type="PANTHER" id="PTHR11850">
    <property type="entry name" value="HOMEOBOX PROTEIN TRANSCRIPTION FACTORS"/>
    <property type="match status" value="1"/>
</dbReference>
<dbReference type="GO" id="GO:0005634">
    <property type="term" value="C:nucleus"/>
    <property type="evidence" value="ECO:0007669"/>
    <property type="project" value="UniProtKB-SubCell"/>
</dbReference>
<feature type="region of interest" description="Disordered" evidence="9">
    <location>
        <begin position="281"/>
        <end position="300"/>
    </location>
</feature>
<accession>A0A2Z7BTB6</accession>
<keyword evidence="6" id="KW-0804">Transcription</keyword>
<evidence type="ECO:0000256" key="8">
    <source>
        <dbReference type="PROSITE-ProRule" id="PRU00108"/>
    </source>
</evidence>
<dbReference type="FunFam" id="1.10.10.60:FF:000117">
    <property type="entry name" value="BEL1-like homeodomain protein 9"/>
    <property type="match status" value="1"/>
</dbReference>
<dbReference type="Pfam" id="PF05920">
    <property type="entry name" value="Homeobox_KN"/>
    <property type="match status" value="1"/>
</dbReference>